<proteinExistence type="predicted"/>
<reference evidence="2" key="1">
    <citation type="journal article" date="2014" name="Int. J. Syst. Evol. Microbiol.">
        <title>Complete genome sequence of Corynebacterium casei LMG S-19264T (=DSM 44701T), isolated from a smear-ripened cheese.</title>
        <authorList>
            <consortium name="US DOE Joint Genome Institute (JGI-PGF)"/>
            <person name="Walter F."/>
            <person name="Albersmeier A."/>
            <person name="Kalinowski J."/>
            <person name="Ruckert C."/>
        </authorList>
    </citation>
    <scope>NUCLEOTIDE SEQUENCE</scope>
    <source>
        <strain evidence="2">KCTC 32337</strain>
    </source>
</reference>
<protein>
    <submittedName>
        <fullName evidence="2">Uncharacterized protein</fullName>
    </submittedName>
</protein>
<dbReference type="EMBL" id="BMZC01000004">
    <property type="protein sequence ID" value="GGZ59569.1"/>
    <property type="molecule type" value="Genomic_DNA"/>
</dbReference>
<evidence type="ECO:0000256" key="1">
    <source>
        <dbReference type="SAM" id="Phobius"/>
    </source>
</evidence>
<keyword evidence="1" id="KW-1133">Transmembrane helix</keyword>
<reference evidence="2" key="2">
    <citation type="submission" date="2020-09" db="EMBL/GenBank/DDBJ databases">
        <authorList>
            <person name="Sun Q."/>
            <person name="Kim S."/>
        </authorList>
    </citation>
    <scope>NUCLEOTIDE SEQUENCE</scope>
    <source>
        <strain evidence="2">KCTC 32337</strain>
    </source>
</reference>
<gene>
    <name evidence="2" type="ORF">GCM10011274_17030</name>
</gene>
<organism evidence="2 3">
    <name type="scientific">Paraglaciecola chathamensis</name>
    <dbReference type="NCBI Taxonomy" id="368405"/>
    <lineage>
        <taxon>Bacteria</taxon>
        <taxon>Pseudomonadati</taxon>
        <taxon>Pseudomonadota</taxon>
        <taxon>Gammaproteobacteria</taxon>
        <taxon>Alteromonadales</taxon>
        <taxon>Alteromonadaceae</taxon>
        <taxon>Paraglaciecola</taxon>
    </lineage>
</organism>
<keyword evidence="1" id="KW-0812">Transmembrane</keyword>
<evidence type="ECO:0000313" key="2">
    <source>
        <dbReference type="EMBL" id="GGZ59569.1"/>
    </source>
</evidence>
<dbReference type="Proteomes" id="UP000622604">
    <property type="component" value="Unassembled WGS sequence"/>
</dbReference>
<dbReference type="AlphaFoldDB" id="A0A8H9I972"/>
<comment type="caution">
    <text evidence="2">The sequence shown here is derived from an EMBL/GenBank/DDBJ whole genome shotgun (WGS) entry which is preliminary data.</text>
</comment>
<accession>A0A8H9I972</accession>
<feature type="transmembrane region" description="Helical" evidence="1">
    <location>
        <begin position="6"/>
        <end position="28"/>
    </location>
</feature>
<dbReference type="RefSeq" id="WP_318554726.1">
    <property type="nucleotide sequence ID" value="NZ_JAUOTC010000009.1"/>
</dbReference>
<name>A0A8H9I972_9ALTE</name>
<feature type="transmembrane region" description="Helical" evidence="1">
    <location>
        <begin position="54"/>
        <end position="75"/>
    </location>
</feature>
<sequence>MTREGLPVVVTELTIGVFLLLVASLLVVQGSRLQLVQKGNTRISKERLNNRGRIMMVSGMVLIIVKVYELAQFFYQ</sequence>
<evidence type="ECO:0000313" key="3">
    <source>
        <dbReference type="Proteomes" id="UP000622604"/>
    </source>
</evidence>
<keyword evidence="1" id="KW-0472">Membrane</keyword>